<accession>A0A1S8SAL1</accession>
<dbReference type="SUPFAM" id="SSF46785">
    <property type="entry name" value="Winged helix' DNA-binding domain"/>
    <property type="match status" value="1"/>
</dbReference>
<dbReference type="InterPro" id="IPR036388">
    <property type="entry name" value="WH-like_DNA-bd_sf"/>
</dbReference>
<dbReference type="InterPro" id="IPR039422">
    <property type="entry name" value="MarR/SlyA-like"/>
</dbReference>
<gene>
    <name evidence="2" type="primary">mhqR_2</name>
    <name evidence="2" type="ORF">CLBCK_17680</name>
</gene>
<proteinExistence type="predicted"/>
<protein>
    <submittedName>
        <fullName evidence="2">HTH-type transcriptional regulator MhqR</fullName>
    </submittedName>
</protein>
<dbReference type="GO" id="GO:0003700">
    <property type="term" value="F:DNA-binding transcription factor activity"/>
    <property type="evidence" value="ECO:0007669"/>
    <property type="project" value="InterPro"/>
</dbReference>
<evidence type="ECO:0000313" key="3">
    <source>
        <dbReference type="Proteomes" id="UP000190973"/>
    </source>
</evidence>
<dbReference type="SMART" id="SM00347">
    <property type="entry name" value="HTH_MARR"/>
    <property type="match status" value="1"/>
</dbReference>
<dbReference type="Proteomes" id="UP000190973">
    <property type="component" value="Unassembled WGS sequence"/>
</dbReference>
<name>A0A1S8SAL1_CLOBE</name>
<organism evidence="2 3">
    <name type="scientific">Clostridium beijerinckii</name>
    <name type="common">Clostridium MP</name>
    <dbReference type="NCBI Taxonomy" id="1520"/>
    <lineage>
        <taxon>Bacteria</taxon>
        <taxon>Bacillati</taxon>
        <taxon>Bacillota</taxon>
        <taxon>Clostridia</taxon>
        <taxon>Eubacteriales</taxon>
        <taxon>Clostridiaceae</taxon>
        <taxon>Clostridium</taxon>
    </lineage>
</organism>
<dbReference type="Gene3D" id="1.10.10.10">
    <property type="entry name" value="Winged helix-like DNA-binding domain superfamily/Winged helix DNA-binding domain"/>
    <property type="match status" value="1"/>
</dbReference>
<dbReference type="EMBL" id="LZZI01000023">
    <property type="protein sequence ID" value="OOM62501.1"/>
    <property type="molecule type" value="Genomic_DNA"/>
</dbReference>
<evidence type="ECO:0000259" key="1">
    <source>
        <dbReference type="PROSITE" id="PS50995"/>
    </source>
</evidence>
<dbReference type="PRINTS" id="PR00598">
    <property type="entry name" value="HTHMARR"/>
</dbReference>
<sequence>MYVIYKYNNIDKELNKFYYKNSSYMKYLRGKNMSKDLLRNIYMKIRHVNDVSVNNFVDSTSGYEATGVQFGVLRNIPLEGTITMSELTDKVQCAASNMTTIIRRMEKQELVATFKNSSDKRQTLVSITEKGIGVRSKMDIAYQKFLFDMYGVLSEEEQQTLYKLLAKIEDNLN</sequence>
<dbReference type="InterPro" id="IPR036390">
    <property type="entry name" value="WH_DNA-bd_sf"/>
</dbReference>
<dbReference type="AlphaFoldDB" id="A0A1S8SAL1"/>
<dbReference type="GO" id="GO:0006950">
    <property type="term" value="P:response to stress"/>
    <property type="evidence" value="ECO:0007669"/>
    <property type="project" value="TreeGrafter"/>
</dbReference>
<dbReference type="Pfam" id="PF01047">
    <property type="entry name" value="MarR"/>
    <property type="match status" value="1"/>
</dbReference>
<dbReference type="PANTHER" id="PTHR33164:SF99">
    <property type="entry name" value="MARR FAMILY REGULATORY PROTEIN"/>
    <property type="match status" value="1"/>
</dbReference>
<evidence type="ECO:0000313" key="2">
    <source>
        <dbReference type="EMBL" id="OOM62501.1"/>
    </source>
</evidence>
<reference evidence="2 3" key="1">
    <citation type="submission" date="2016-05" db="EMBL/GenBank/DDBJ databases">
        <title>Microbial solvent formation.</title>
        <authorList>
            <person name="Poehlein A."/>
            <person name="Montoya Solano J.D."/>
            <person name="Flitsch S."/>
            <person name="Krabben P."/>
            <person name="Duerre P."/>
            <person name="Daniel R."/>
        </authorList>
    </citation>
    <scope>NUCLEOTIDE SEQUENCE [LARGE SCALE GENOMIC DNA]</scope>
    <source>
        <strain evidence="2 3">DSM 53</strain>
    </source>
</reference>
<dbReference type="InterPro" id="IPR000835">
    <property type="entry name" value="HTH_MarR-typ"/>
</dbReference>
<feature type="domain" description="HTH marR-type" evidence="1">
    <location>
        <begin position="34"/>
        <end position="170"/>
    </location>
</feature>
<dbReference type="PANTHER" id="PTHR33164">
    <property type="entry name" value="TRANSCRIPTIONAL REGULATOR, MARR FAMILY"/>
    <property type="match status" value="1"/>
</dbReference>
<dbReference type="PROSITE" id="PS50995">
    <property type="entry name" value="HTH_MARR_2"/>
    <property type="match status" value="1"/>
</dbReference>
<comment type="caution">
    <text evidence="2">The sequence shown here is derived from an EMBL/GenBank/DDBJ whole genome shotgun (WGS) entry which is preliminary data.</text>
</comment>